<name>F5XN09_MICPN</name>
<keyword evidence="2" id="KW-1185">Reference proteome</keyword>
<dbReference type="STRING" id="1032480.MLP_34450"/>
<sequence>MAAAKQSSFGSELQKVLPKIAERGLVAVLMQPVNSTEDPVWELRIEAPSFASLASLLDDSIATADVDKSSLLDAIGVAARDRTTGPEPNRSGGADLFRAWVSEPVQGRTKGVNDQSVPG</sequence>
<evidence type="ECO:0000313" key="1">
    <source>
        <dbReference type="EMBL" id="BAK36459.1"/>
    </source>
</evidence>
<protein>
    <submittedName>
        <fullName evidence="1">Uncharacterized protein</fullName>
    </submittedName>
</protein>
<dbReference type="EMBL" id="AP012204">
    <property type="protein sequence ID" value="BAK36459.1"/>
    <property type="molecule type" value="Genomic_DNA"/>
</dbReference>
<reference evidence="1 2" key="1">
    <citation type="submission" date="2011-05" db="EMBL/GenBank/DDBJ databases">
        <title>Whole genome sequence of Microlunatus phosphovorus NM-1.</title>
        <authorList>
            <person name="Hosoyama A."/>
            <person name="Sasaki K."/>
            <person name="Harada T."/>
            <person name="Igarashi R."/>
            <person name="Kawakoshi A."/>
            <person name="Sasagawa M."/>
            <person name="Fukada J."/>
            <person name="Nakamura S."/>
            <person name="Katano Y."/>
            <person name="Hanada S."/>
            <person name="Kamagata Y."/>
            <person name="Nakamura N."/>
            <person name="Yamazaki S."/>
            <person name="Fujita N."/>
        </authorList>
    </citation>
    <scope>NUCLEOTIDE SEQUENCE [LARGE SCALE GENOMIC DNA]</scope>
    <source>
        <strain evidence="2">ATCC 700054 / DSM 10555 / JCM 9379 / NBRC 101784 / NCIMB 13414 / VKM Ac-1990 / NM-1</strain>
    </source>
</reference>
<accession>F5XN09</accession>
<dbReference type="HOGENOM" id="CLU_2058692_0_0_11"/>
<gene>
    <name evidence="1" type="ordered locus">MLP_34450</name>
</gene>
<dbReference type="Proteomes" id="UP000007947">
    <property type="component" value="Chromosome"/>
</dbReference>
<dbReference type="AlphaFoldDB" id="F5XN09"/>
<evidence type="ECO:0000313" key="2">
    <source>
        <dbReference type="Proteomes" id="UP000007947"/>
    </source>
</evidence>
<organism evidence="1 2">
    <name type="scientific">Microlunatus phosphovorus (strain ATCC 700054 / DSM 10555 / JCM 9379 / NBRC 101784 / NCIMB 13414 / VKM Ac-1990 / NM-1)</name>
    <dbReference type="NCBI Taxonomy" id="1032480"/>
    <lineage>
        <taxon>Bacteria</taxon>
        <taxon>Bacillati</taxon>
        <taxon>Actinomycetota</taxon>
        <taxon>Actinomycetes</taxon>
        <taxon>Propionibacteriales</taxon>
        <taxon>Propionibacteriaceae</taxon>
        <taxon>Microlunatus</taxon>
    </lineage>
</organism>
<dbReference type="KEGG" id="mph:MLP_34450"/>
<proteinExistence type="predicted"/>